<dbReference type="AlphaFoldDB" id="X1AF68"/>
<protein>
    <recommendedName>
        <fullName evidence="1">UvrD-like helicase C-terminal domain-containing protein</fullName>
    </recommendedName>
</protein>
<gene>
    <name evidence="2" type="ORF">S01H4_11213</name>
</gene>
<reference evidence="2" key="1">
    <citation type="journal article" date="2014" name="Front. Microbiol.">
        <title>High frequency of phylogenetically diverse reductive dehalogenase-homologous genes in deep subseafloor sedimentary metagenomes.</title>
        <authorList>
            <person name="Kawai M."/>
            <person name="Futagami T."/>
            <person name="Toyoda A."/>
            <person name="Takaki Y."/>
            <person name="Nishi S."/>
            <person name="Hori S."/>
            <person name="Arai W."/>
            <person name="Tsubouchi T."/>
            <person name="Morono Y."/>
            <person name="Uchiyama I."/>
            <person name="Ito T."/>
            <person name="Fujiyama A."/>
            <person name="Inagaki F."/>
            <person name="Takami H."/>
        </authorList>
    </citation>
    <scope>NUCLEOTIDE SEQUENCE</scope>
    <source>
        <strain evidence="2">Expedition CK06-06</strain>
    </source>
</reference>
<name>X1AF68_9ZZZZ</name>
<evidence type="ECO:0000259" key="1">
    <source>
        <dbReference type="Pfam" id="PF13538"/>
    </source>
</evidence>
<sequence>EAPSHLRMAYCVTVHKSQGQEYDVILMPWVSSFGRQLQRNLIYTAITRARKKVILVGHPAAMGKAVDNNRVDARNTLLSDRLLDLLESLAA</sequence>
<comment type="caution">
    <text evidence="2">The sequence shown here is derived from an EMBL/GenBank/DDBJ whole genome shotgun (WGS) entry which is preliminary data.</text>
</comment>
<evidence type="ECO:0000313" key="2">
    <source>
        <dbReference type="EMBL" id="GAG71363.1"/>
    </source>
</evidence>
<proteinExistence type="predicted"/>
<organism evidence="2">
    <name type="scientific">marine sediment metagenome</name>
    <dbReference type="NCBI Taxonomy" id="412755"/>
    <lineage>
        <taxon>unclassified sequences</taxon>
        <taxon>metagenomes</taxon>
        <taxon>ecological metagenomes</taxon>
    </lineage>
</organism>
<dbReference type="EMBL" id="BART01004482">
    <property type="protein sequence ID" value="GAG71363.1"/>
    <property type="molecule type" value="Genomic_DNA"/>
</dbReference>
<accession>X1AF68</accession>
<dbReference type="Pfam" id="PF13538">
    <property type="entry name" value="UvrD_C_2"/>
    <property type="match status" value="1"/>
</dbReference>
<dbReference type="InterPro" id="IPR027785">
    <property type="entry name" value="UvrD-like_helicase_C"/>
</dbReference>
<feature type="non-terminal residue" evidence="2">
    <location>
        <position position="1"/>
    </location>
</feature>
<dbReference type="Gene3D" id="3.40.50.300">
    <property type="entry name" value="P-loop containing nucleotide triphosphate hydrolases"/>
    <property type="match status" value="1"/>
</dbReference>
<dbReference type="InterPro" id="IPR027417">
    <property type="entry name" value="P-loop_NTPase"/>
</dbReference>
<dbReference type="SUPFAM" id="SSF52540">
    <property type="entry name" value="P-loop containing nucleoside triphosphate hydrolases"/>
    <property type="match status" value="1"/>
</dbReference>
<feature type="domain" description="UvrD-like helicase C-terminal" evidence="1">
    <location>
        <begin position="9"/>
        <end position="56"/>
    </location>
</feature>
<dbReference type="CDD" id="cd18809">
    <property type="entry name" value="SF1_C_RecD"/>
    <property type="match status" value="1"/>
</dbReference>